<dbReference type="GeneID" id="90532366"/>
<proteinExistence type="predicted"/>
<dbReference type="SMART" id="SM00849">
    <property type="entry name" value="Lactamase_B"/>
    <property type="match status" value="1"/>
</dbReference>
<dbReference type="EMBL" id="JANFZH010000001">
    <property type="protein sequence ID" value="MCQ4838346.1"/>
    <property type="molecule type" value="Genomic_DNA"/>
</dbReference>
<dbReference type="PANTHER" id="PTHR42951">
    <property type="entry name" value="METALLO-BETA-LACTAMASE DOMAIN-CONTAINING"/>
    <property type="match status" value="1"/>
</dbReference>
<dbReference type="InterPro" id="IPR036866">
    <property type="entry name" value="RibonucZ/Hydroxyglut_hydro"/>
</dbReference>
<evidence type="ECO:0000313" key="2">
    <source>
        <dbReference type="EMBL" id="MCQ4838346.1"/>
    </source>
</evidence>
<dbReference type="Gene3D" id="3.60.15.10">
    <property type="entry name" value="Ribonuclease Z/Hydroxyacylglutathione hydrolase-like"/>
    <property type="match status" value="1"/>
</dbReference>
<evidence type="ECO:0000313" key="3">
    <source>
        <dbReference type="Proteomes" id="UP001524473"/>
    </source>
</evidence>
<protein>
    <submittedName>
        <fullName evidence="2">MBL fold metallo-hydrolase</fullName>
    </submittedName>
</protein>
<name>A0ABT1RUJ3_9FIRM</name>
<dbReference type="Proteomes" id="UP001524473">
    <property type="component" value="Unassembled WGS sequence"/>
</dbReference>
<organism evidence="2 3">
    <name type="scientific">Neglectibacter timonensis</name>
    <dbReference type="NCBI Taxonomy" id="1776382"/>
    <lineage>
        <taxon>Bacteria</taxon>
        <taxon>Bacillati</taxon>
        <taxon>Bacillota</taxon>
        <taxon>Clostridia</taxon>
        <taxon>Eubacteriales</taxon>
        <taxon>Oscillospiraceae</taxon>
        <taxon>Neglectibacter</taxon>
    </lineage>
</organism>
<sequence length="276" mass="30906">MKTMDYRNANINERGLIYGKWMRSPGDWTISYGNVYCYLLVGSERALLFDTAYGEGNLREFVEEITDKPVMVVNSHGHFDHTGGNAWWEEVWAGPGAEKVAKQAFDPAMQAAFEQKPHPDYAIHTVREGHVFDLGDRQIEVFEIPAHHESSIALLDRNARALYTGDEMEAGQVLLFVRDNQLPIREVISSHLANMKKLKLYEDEFDTIYPAHNGPQLCKSYLDDYITLSEQILAGTAKIMPDLAGYGFPPVSGGMFGGAGVLERAQYGGASFVYTK</sequence>
<dbReference type="PANTHER" id="PTHR42951:SF22">
    <property type="entry name" value="METALLO BETA-LACTAMASE SUPERFAMILY LIPOPROTEIN"/>
    <property type="match status" value="1"/>
</dbReference>
<accession>A0ABT1RUJ3</accession>
<comment type="caution">
    <text evidence="2">The sequence shown here is derived from an EMBL/GenBank/DDBJ whole genome shotgun (WGS) entry which is preliminary data.</text>
</comment>
<feature type="domain" description="Metallo-beta-lactamase" evidence="1">
    <location>
        <begin position="34"/>
        <end position="212"/>
    </location>
</feature>
<dbReference type="Pfam" id="PF00753">
    <property type="entry name" value="Lactamase_B"/>
    <property type="match status" value="1"/>
</dbReference>
<reference evidence="2 3" key="1">
    <citation type="submission" date="2022-06" db="EMBL/GenBank/DDBJ databases">
        <title>Isolation of gut microbiota from human fecal samples.</title>
        <authorList>
            <person name="Pamer E.G."/>
            <person name="Barat B."/>
            <person name="Waligurski E."/>
            <person name="Medina S."/>
            <person name="Paddock L."/>
            <person name="Mostad J."/>
        </authorList>
    </citation>
    <scope>NUCLEOTIDE SEQUENCE [LARGE SCALE GENOMIC DNA]</scope>
    <source>
        <strain evidence="2 3">DFI.9.73</strain>
    </source>
</reference>
<evidence type="ECO:0000259" key="1">
    <source>
        <dbReference type="SMART" id="SM00849"/>
    </source>
</evidence>
<gene>
    <name evidence="2" type="ORF">NE695_00275</name>
</gene>
<dbReference type="InterPro" id="IPR050855">
    <property type="entry name" value="NDM-1-like"/>
</dbReference>
<dbReference type="RefSeq" id="WP_066863716.1">
    <property type="nucleotide sequence ID" value="NZ_CABKVV010000013.1"/>
</dbReference>
<keyword evidence="3" id="KW-1185">Reference proteome</keyword>
<dbReference type="InterPro" id="IPR001279">
    <property type="entry name" value="Metallo-B-lactamas"/>
</dbReference>
<dbReference type="SUPFAM" id="SSF56281">
    <property type="entry name" value="Metallo-hydrolase/oxidoreductase"/>
    <property type="match status" value="1"/>
</dbReference>